<evidence type="ECO:0000313" key="7">
    <source>
        <dbReference type="Proteomes" id="UP000688137"/>
    </source>
</evidence>
<comment type="catalytic activity">
    <reaction evidence="1">
        <text>[protein]-peptidylproline (omega=180) = [protein]-peptidylproline (omega=0)</text>
        <dbReference type="Rhea" id="RHEA:16237"/>
        <dbReference type="Rhea" id="RHEA-COMP:10747"/>
        <dbReference type="Rhea" id="RHEA-COMP:10748"/>
        <dbReference type="ChEBI" id="CHEBI:83833"/>
        <dbReference type="ChEBI" id="CHEBI:83834"/>
        <dbReference type="EC" id="5.2.1.8"/>
    </reaction>
</comment>
<dbReference type="PIRSF" id="PIRSF001467">
    <property type="entry name" value="Peptidylpro_ismrse"/>
    <property type="match status" value="1"/>
</dbReference>
<dbReference type="PANTHER" id="PTHR11071">
    <property type="entry name" value="PEPTIDYL-PROLYL CIS-TRANS ISOMERASE"/>
    <property type="match status" value="1"/>
</dbReference>
<dbReference type="FunFam" id="2.40.100.10:FF:000025">
    <property type="entry name" value="Peptidyl-prolyl cis-trans isomerase CYP19-2"/>
    <property type="match status" value="1"/>
</dbReference>
<reference evidence="6" key="1">
    <citation type="submission" date="2021-01" db="EMBL/GenBank/DDBJ databases">
        <authorList>
            <consortium name="Genoscope - CEA"/>
            <person name="William W."/>
        </authorList>
    </citation>
    <scope>NUCLEOTIDE SEQUENCE</scope>
</reference>
<dbReference type="Proteomes" id="UP000688137">
    <property type="component" value="Unassembled WGS sequence"/>
</dbReference>
<dbReference type="AlphaFoldDB" id="A0A8S1LDW2"/>
<dbReference type="InterPro" id="IPR024936">
    <property type="entry name" value="Cyclophilin-type_PPIase"/>
</dbReference>
<evidence type="ECO:0000256" key="2">
    <source>
        <dbReference type="ARBA" id="ARBA00013194"/>
    </source>
</evidence>
<protein>
    <recommendedName>
        <fullName evidence="2">peptidylprolyl isomerase</fullName>
        <ecNumber evidence="2">5.2.1.8</ecNumber>
    </recommendedName>
</protein>
<keyword evidence="4" id="KW-0413">Isomerase</keyword>
<comment type="caution">
    <text evidence="6">The sequence shown here is derived from an EMBL/GenBank/DDBJ whole genome shotgun (WGS) entry which is preliminary data.</text>
</comment>
<accession>A0A8S1LDW2</accession>
<dbReference type="EC" id="5.2.1.8" evidence="2"/>
<dbReference type="GO" id="GO:0003755">
    <property type="term" value="F:peptidyl-prolyl cis-trans isomerase activity"/>
    <property type="evidence" value="ECO:0007669"/>
    <property type="project" value="UniProtKB-KW"/>
</dbReference>
<dbReference type="GO" id="GO:0006457">
    <property type="term" value="P:protein folding"/>
    <property type="evidence" value="ECO:0007669"/>
    <property type="project" value="TreeGrafter"/>
</dbReference>
<dbReference type="InterPro" id="IPR002130">
    <property type="entry name" value="Cyclophilin-type_PPIase_dom"/>
</dbReference>
<organism evidence="6 7">
    <name type="scientific">Paramecium primaurelia</name>
    <dbReference type="NCBI Taxonomy" id="5886"/>
    <lineage>
        <taxon>Eukaryota</taxon>
        <taxon>Sar</taxon>
        <taxon>Alveolata</taxon>
        <taxon>Ciliophora</taxon>
        <taxon>Intramacronucleata</taxon>
        <taxon>Oligohymenophorea</taxon>
        <taxon>Peniculida</taxon>
        <taxon>Parameciidae</taxon>
        <taxon>Paramecium</taxon>
    </lineage>
</organism>
<dbReference type="GO" id="GO:0016018">
    <property type="term" value="F:cyclosporin A binding"/>
    <property type="evidence" value="ECO:0007669"/>
    <property type="project" value="TreeGrafter"/>
</dbReference>
<evidence type="ECO:0000256" key="1">
    <source>
        <dbReference type="ARBA" id="ARBA00000971"/>
    </source>
</evidence>
<dbReference type="EMBL" id="CAJJDM010000037">
    <property type="protein sequence ID" value="CAD8065757.1"/>
    <property type="molecule type" value="Genomic_DNA"/>
</dbReference>
<keyword evidence="3" id="KW-0697">Rotamase</keyword>
<evidence type="ECO:0000256" key="4">
    <source>
        <dbReference type="ARBA" id="ARBA00023235"/>
    </source>
</evidence>
<keyword evidence="7" id="KW-1185">Reference proteome</keyword>
<gene>
    <name evidence="6" type="ORF">PPRIM_AZ9-3.1.T0380059</name>
</gene>
<dbReference type="PROSITE" id="PS50072">
    <property type="entry name" value="CSA_PPIASE_2"/>
    <property type="match status" value="1"/>
</dbReference>
<dbReference type="Pfam" id="PF00160">
    <property type="entry name" value="Pro_isomerase"/>
    <property type="match status" value="1"/>
</dbReference>
<proteinExistence type="predicted"/>
<evidence type="ECO:0000256" key="3">
    <source>
        <dbReference type="ARBA" id="ARBA00023110"/>
    </source>
</evidence>
<dbReference type="GO" id="GO:0005737">
    <property type="term" value="C:cytoplasm"/>
    <property type="evidence" value="ECO:0007669"/>
    <property type="project" value="TreeGrafter"/>
</dbReference>
<sequence>MLTDSSLFYSFNKQTAVKVQLVYLDIKIGTDKPKRVIIKLFYDEMPKTCENFRALCTGEKSNPYVKLNFRDVPFHKIYSNFMALGGDILNKDGTGQCSIYGPTFKAEPKRFKHDQRGLISMFNDGNGNIGSQFFFTFTDCSWVDGLHTVFGKIVEDYSILDELEKVSSTNGAPKKLVRIVDSGVIM</sequence>
<evidence type="ECO:0000313" key="6">
    <source>
        <dbReference type="EMBL" id="CAD8065757.1"/>
    </source>
</evidence>
<feature type="domain" description="PPIase cyclophilin-type" evidence="5">
    <location>
        <begin position="23"/>
        <end position="184"/>
    </location>
</feature>
<name>A0A8S1LDW2_PARPR</name>
<dbReference type="PANTHER" id="PTHR11071:SF561">
    <property type="entry name" value="PEPTIDYL-PROLYL CIS-TRANS ISOMERASE D-RELATED"/>
    <property type="match status" value="1"/>
</dbReference>
<dbReference type="OMA" id="FREVPFH"/>
<evidence type="ECO:0000259" key="5">
    <source>
        <dbReference type="PROSITE" id="PS50072"/>
    </source>
</evidence>